<gene>
    <name evidence="5" type="ORF">SCD92_10420</name>
</gene>
<comment type="caution">
    <text evidence="5">The sequence shown here is derived from an EMBL/GenBank/DDBJ whole genome shotgun (WGS) entry which is preliminary data.</text>
</comment>
<organism evidence="5 6">
    <name type="scientific">Gilvimarinus gilvus</name>
    <dbReference type="NCBI Taxonomy" id="3058038"/>
    <lineage>
        <taxon>Bacteria</taxon>
        <taxon>Pseudomonadati</taxon>
        <taxon>Pseudomonadota</taxon>
        <taxon>Gammaproteobacteria</taxon>
        <taxon>Cellvibrionales</taxon>
        <taxon>Cellvibrionaceae</taxon>
        <taxon>Gilvimarinus</taxon>
    </lineage>
</organism>
<dbReference type="InterPro" id="IPR000835">
    <property type="entry name" value="HTH_MarR-typ"/>
</dbReference>
<dbReference type="SUPFAM" id="SSF46785">
    <property type="entry name" value="Winged helix' DNA-binding domain"/>
    <property type="match status" value="1"/>
</dbReference>
<dbReference type="InterPro" id="IPR036390">
    <property type="entry name" value="WH_DNA-bd_sf"/>
</dbReference>
<dbReference type="Pfam" id="PF12802">
    <property type="entry name" value="MarR_2"/>
    <property type="match status" value="1"/>
</dbReference>
<dbReference type="PROSITE" id="PS50995">
    <property type="entry name" value="HTH_MARR_2"/>
    <property type="match status" value="1"/>
</dbReference>
<dbReference type="Proteomes" id="UP001273505">
    <property type="component" value="Unassembled WGS sequence"/>
</dbReference>
<keyword evidence="1" id="KW-0805">Transcription regulation</keyword>
<dbReference type="SMART" id="SM00347">
    <property type="entry name" value="HTH_MARR"/>
    <property type="match status" value="1"/>
</dbReference>
<evidence type="ECO:0000313" key="5">
    <source>
        <dbReference type="EMBL" id="MDX6849774.1"/>
    </source>
</evidence>
<reference evidence="5 6" key="1">
    <citation type="submission" date="2023-11" db="EMBL/GenBank/DDBJ databases">
        <title>Gilvimarinus fulvus sp. nov., isolated from the surface of Kelp.</title>
        <authorList>
            <person name="Sun Y.Y."/>
            <person name="Gong Y."/>
            <person name="Du Z.J."/>
        </authorList>
    </citation>
    <scope>NUCLEOTIDE SEQUENCE [LARGE SCALE GENOMIC DNA]</scope>
    <source>
        <strain evidence="5 6">SDUM040013</strain>
    </source>
</reference>
<accession>A0ABU4S3C1</accession>
<feature type="domain" description="HTH marR-type" evidence="4">
    <location>
        <begin position="43"/>
        <end position="179"/>
    </location>
</feature>
<dbReference type="PROSITE" id="PS01117">
    <property type="entry name" value="HTH_MARR_1"/>
    <property type="match status" value="1"/>
</dbReference>
<name>A0ABU4S3C1_9GAMM</name>
<dbReference type="InterPro" id="IPR039422">
    <property type="entry name" value="MarR/SlyA-like"/>
</dbReference>
<protein>
    <submittedName>
        <fullName evidence="5">MarR family transcriptional regulator</fullName>
    </submittedName>
</protein>
<keyword evidence="6" id="KW-1185">Reference proteome</keyword>
<keyword evidence="2" id="KW-0238">DNA-binding</keyword>
<dbReference type="InterPro" id="IPR036388">
    <property type="entry name" value="WH-like_DNA-bd_sf"/>
</dbReference>
<proteinExistence type="predicted"/>
<dbReference type="InterPro" id="IPR023187">
    <property type="entry name" value="Tscrpt_reg_MarR-type_CS"/>
</dbReference>
<keyword evidence="3" id="KW-0804">Transcription</keyword>
<dbReference type="PRINTS" id="PR00598">
    <property type="entry name" value="HTHMARR"/>
</dbReference>
<sequence>MALKSPKHHAGQWRQYSAKYEGNYIAKKPSQQNSGQAPQQDPVFEFFRTVHIIEQLSRTRAESALPDEMKMAHFGVLSYLVHQGDGASPASIAEIFQVTRPSMTNTLQRLEARDYIRIAANPEDGRAKRVYLTSKGEKAFHKAREAIAPVFNDIFQALGEKVFLDSLPGLQEVANYLDKNR</sequence>
<dbReference type="PANTHER" id="PTHR33164:SF43">
    <property type="entry name" value="HTH-TYPE TRANSCRIPTIONAL REPRESSOR YETL"/>
    <property type="match status" value="1"/>
</dbReference>
<evidence type="ECO:0000256" key="1">
    <source>
        <dbReference type="ARBA" id="ARBA00023015"/>
    </source>
</evidence>
<dbReference type="EMBL" id="JAXAFO010000015">
    <property type="protein sequence ID" value="MDX6849774.1"/>
    <property type="molecule type" value="Genomic_DNA"/>
</dbReference>
<evidence type="ECO:0000256" key="2">
    <source>
        <dbReference type="ARBA" id="ARBA00023125"/>
    </source>
</evidence>
<evidence type="ECO:0000259" key="4">
    <source>
        <dbReference type="PROSITE" id="PS50995"/>
    </source>
</evidence>
<evidence type="ECO:0000313" key="6">
    <source>
        <dbReference type="Proteomes" id="UP001273505"/>
    </source>
</evidence>
<dbReference type="Gene3D" id="1.10.10.10">
    <property type="entry name" value="Winged helix-like DNA-binding domain superfamily/Winged helix DNA-binding domain"/>
    <property type="match status" value="1"/>
</dbReference>
<dbReference type="PANTHER" id="PTHR33164">
    <property type="entry name" value="TRANSCRIPTIONAL REGULATOR, MARR FAMILY"/>
    <property type="match status" value="1"/>
</dbReference>
<dbReference type="RefSeq" id="WP_302722426.1">
    <property type="nucleotide sequence ID" value="NZ_JAULRU010000548.1"/>
</dbReference>
<evidence type="ECO:0000256" key="3">
    <source>
        <dbReference type="ARBA" id="ARBA00023163"/>
    </source>
</evidence>